<feature type="transmembrane region" description="Helical" evidence="5">
    <location>
        <begin position="106"/>
        <end position="124"/>
    </location>
</feature>
<feature type="transmembrane region" description="Helical" evidence="5">
    <location>
        <begin position="279"/>
        <end position="299"/>
    </location>
</feature>
<keyword evidence="2 5" id="KW-0812">Transmembrane</keyword>
<comment type="subcellular location">
    <subcellularLocation>
        <location evidence="1">Membrane</location>
        <topology evidence="1">Multi-pass membrane protein</topology>
    </subcellularLocation>
</comment>
<dbReference type="EMBL" id="SEYY01000841">
    <property type="protein sequence ID" value="KAB7506390.1"/>
    <property type="molecule type" value="Genomic_DNA"/>
</dbReference>
<feature type="transmembrane region" description="Helical" evidence="5">
    <location>
        <begin position="159"/>
        <end position="178"/>
    </location>
</feature>
<evidence type="ECO:0000256" key="5">
    <source>
        <dbReference type="SAM" id="Phobius"/>
    </source>
</evidence>
<dbReference type="InterPro" id="IPR004853">
    <property type="entry name" value="Sugar_P_trans_dom"/>
</dbReference>
<feature type="transmembrane region" description="Helical" evidence="5">
    <location>
        <begin position="223"/>
        <end position="244"/>
    </location>
</feature>
<organism evidence="7 8">
    <name type="scientific">Armadillidium nasatum</name>
    <dbReference type="NCBI Taxonomy" id="96803"/>
    <lineage>
        <taxon>Eukaryota</taxon>
        <taxon>Metazoa</taxon>
        <taxon>Ecdysozoa</taxon>
        <taxon>Arthropoda</taxon>
        <taxon>Crustacea</taxon>
        <taxon>Multicrustacea</taxon>
        <taxon>Malacostraca</taxon>
        <taxon>Eumalacostraca</taxon>
        <taxon>Peracarida</taxon>
        <taxon>Isopoda</taxon>
        <taxon>Oniscidea</taxon>
        <taxon>Crinocheta</taxon>
        <taxon>Armadillidiidae</taxon>
        <taxon>Armadillidium</taxon>
    </lineage>
</organism>
<dbReference type="PANTHER" id="PTHR11132">
    <property type="entry name" value="SOLUTE CARRIER FAMILY 35"/>
    <property type="match status" value="1"/>
</dbReference>
<evidence type="ECO:0000259" key="6">
    <source>
        <dbReference type="Pfam" id="PF03151"/>
    </source>
</evidence>
<evidence type="ECO:0000256" key="2">
    <source>
        <dbReference type="ARBA" id="ARBA00022692"/>
    </source>
</evidence>
<sequence length="337" mass="37809">MVFNILAIPTLTQDTFMDLKNLKNKKFCSCFYQSTFRNHGFLAAVFYALCSTSMAFLNKAVISSYDFNFPFFIMACQMTLSVVFLELMRLSGRIKIPPYTWKAAQGFLLPSFSYGLHATLSLIALRGMNIPMYTAVKRCTPLVNLIFAVVILRKPFPSFALIASIFFITVGCVIAAYGDLTFDPYAYTIGGFSVFAQGLYLTLVQRASESCMSTFEILQLNNLNFQVIFWLLVTLGAILNYSLFLCTSLNSALTTSLVGVAKSSVQTLLGFFTFGGVSYQPWNVAGISLNFFGGLIYTYSKYKESKRILPKHHSDDEKLLELKVNNNYIPKSTKDFI</sequence>
<keyword evidence="4 5" id="KW-0472">Membrane</keyword>
<evidence type="ECO:0000313" key="7">
    <source>
        <dbReference type="EMBL" id="KAB7506390.1"/>
    </source>
</evidence>
<keyword evidence="3 5" id="KW-1133">Transmembrane helix</keyword>
<evidence type="ECO:0000313" key="8">
    <source>
        <dbReference type="Proteomes" id="UP000326759"/>
    </source>
</evidence>
<evidence type="ECO:0000256" key="1">
    <source>
        <dbReference type="ARBA" id="ARBA00004141"/>
    </source>
</evidence>
<accession>A0A5N5TJQ4</accession>
<dbReference type="AlphaFoldDB" id="A0A5N5TJQ4"/>
<name>A0A5N5TJQ4_9CRUS</name>
<proteinExistence type="predicted"/>
<evidence type="ECO:0000256" key="3">
    <source>
        <dbReference type="ARBA" id="ARBA00022989"/>
    </source>
</evidence>
<gene>
    <name evidence="7" type="ORF">Anas_02462</name>
</gene>
<protein>
    <submittedName>
        <fullName evidence="7">Solute carrier family 35 member D3</fullName>
    </submittedName>
</protein>
<keyword evidence="8" id="KW-1185">Reference proteome</keyword>
<evidence type="ECO:0000256" key="4">
    <source>
        <dbReference type="ARBA" id="ARBA00023136"/>
    </source>
</evidence>
<feature type="transmembrane region" description="Helical" evidence="5">
    <location>
        <begin position="41"/>
        <end position="61"/>
    </location>
</feature>
<feature type="transmembrane region" description="Helical" evidence="5">
    <location>
        <begin position="184"/>
        <end position="203"/>
    </location>
</feature>
<dbReference type="Pfam" id="PF03151">
    <property type="entry name" value="TPT"/>
    <property type="match status" value="1"/>
</dbReference>
<feature type="transmembrane region" description="Helical" evidence="5">
    <location>
        <begin position="67"/>
        <end position="85"/>
    </location>
</feature>
<dbReference type="GO" id="GO:0016020">
    <property type="term" value="C:membrane"/>
    <property type="evidence" value="ECO:0007669"/>
    <property type="project" value="UniProtKB-SubCell"/>
</dbReference>
<dbReference type="Proteomes" id="UP000326759">
    <property type="component" value="Unassembled WGS sequence"/>
</dbReference>
<comment type="caution">
    <text evidence="7">The sequence shown here is derived from an EMBL/GenBank/DDBJ whole genome shotgun (WGS) entry which is preliminary data.</text>
</comment>
<dbReference type="OrthoDB" id="417037at2759"/>
<feature type="domain" description="Sugar phosphate transporter" evidence="6">
    <location>
        <begin position="41"/>
        <end position="214"/>
    </location>
</feature>
<dbReference type="InterPro" id="IPR050186">
    <property type="entry name" value="TPT_transporter"/>
</dbReference>
<reference evidence="7 8" key="1">
    <citation type="journal article" date="2019" name="PLoS Biol.">
        <title>Sex chromosomes control vertical transmission of feminizing Wolbachia symbionts in an isopod.</title>
        <authorList>
            <person name="Becking T."/>
            <person name="Chebbi M.A."/>
            <person name="Giraud I."/>
            <person name="Moumen B."/>
            <person name="Laverre T."/>
            <person name="Caubet Y."/>
            <person name="Peccoud J."/>
            <person name="Gilbert C."/>
            <person name="Cordaux R."/>
        </authorList>
    </citation>
    <scope>NUCLEOTIDE SEQUENCE [LARGE SCALE GENOMIC DNA]</scope>
    <source>
        <strain evidence="7">ANa2</strain>
        <tissue evidence="7">Whole body excluding digestive tract and cuticle</tissue>
    </source>
</reference>